<reference evidence="1" key="2">
    <citation type="journal article" date="2023" name="Proc. Natl. Acad. Sci. U.S.A.">
        <title>A global phylogenomic analysis of the shiitake genus Lentinula.</title>
        <authorList>
            <person name="Sierra-Patev S."/>
            <person name="Min B."/>
            <person name="Naranjo-Ortiz M."/>
            <person name="Looney B."/>
            <person name="Konkel Z."/>
            <person name="Slot J.C."/>
            <person name="Sakamoto Y."/>
            <person name="Steenwyk J.L."/>
            <person name="Rokas A."/>
            <person name="Carro J."/>
            <person name="Camarero S."/>
            <person name="Ferreira P."/>
            <person name="Molpeceres G."/>
            <person name="Ruiz-Duenas F.J."/>
            <person name="Serrano A."/>
            <person name="Henrissat B."/>
            <person name="Drula E."/>
            <person name="Hughes K.W."/>
            <person name="Mata J.L."/>
            <person name="Ishikawa N.K."/>
            <person name="Vargas-Isla R."/>
            <person name="Ushijima S."/>
            <person name="Smith C.A."/>
            <person name="Donoghue J."/>
            <person name="Ahrendt S."/>
            <person name="Andreopoulos W."/>
            <person name="He G."/>
            <person name="LaButti K."/>
            <person name="Lipzen A."/>
            <person name="Ng V."/>
            <person name="Riley R."/>
            <person name="Sandor L."/>
            <person name="Barry K."/>
            <person name="Martinez A.T."/>
            <person name="Xiao Y."/>
            <person name="Gibbons J.G."/>
            <person name="Terashima K."/>
            <person name="Grigoriev I.V."/>
            <person name="Hibbett D."/>
        </authorList>
    </citation>
    <scope>NUCLEOTIDE SEQUENCE</scope>
    <source>
        <strain evidence="1">Sp2 HRB7682 ss15</strain>
    </source>
</reference>
<reference evidence="1" key="1">
    <citation type="submission" date="2022-08" db="EMBL/GenBank/DDBJ databases">
        <authorList>
            <consortium name="DOE Joint Genome Institute"/>
            <person name="Min B."/>
            <person name="Riley R."/>
            <person name="Sierra-Patev S."/>
            <person name="Naranjo-Ortiz M."/>
            <person name="Looney B."/>
            <person name="Konkel Z."/>
            <person name="Slot J.C."/>
            <person name="Sakamoto Y."/>
            <person name="Steenwyk J.L."/>
            <person name="Rokas A."/>
            <person name="Carro J."/>
            <person name="Camarero S."/>
            <person name="Ferreira P."/>
            <person name="Molpeceres G."/>
            <person name="Ruiz-Duenas F.J."/>
            <person name="Serrano A."/>
            <person name="Henrissat B."/>
            <person name="Drula E."/>
            <person name="Hughes K.W."/>
            <person name="Mata J.L."/>
            <person name="Ishikawa N.K."/>
            <person name="Vargas-Isla R."/>
            <person name="Ushijima S."/>
            <person name="Smith C.A."/>
            <person name="Ahrendt S."/>
            <person name="Andreopoulos W."/>
            <person name="He G."/>
            <person name="Labutti K."/>
            <person name="Lipzen A."/>
            <person name="Ng V."/>
            <person name="Sandor L."/>
            <person name="Barry K."/>
            <person name="Martinez A.T."/>
            <person name="Xiao Y."/>
            <person name="Gibbons J.G."/>
            <person name="Terashima K."/>
            <person name="Hibbett D.S."/>
            <person name="Grigoriev I.V."/>
        </authorList>
    </citation>
    <scope>NUCLEOTIDE SEQUENCE</scope>
    <source>
        <strain evidence="1">Sp2 HRB7682 ss15</strain>
    </source>
</reference>
<feature type="non-terminal residue" evidence="1">
    <location>
        <position position="1"/>
    </location>
</feature>
<evidence type="ECO:0000313" key="2">
    <source>
        <dbReference type="EMBL" id="KAJ4469110.1"/>
    </source>
</evidence>
<gene>
    <name evidence="1" type="ORF">C8J55DRAFT_374553</name>
    <name evidence="2" type="ORF">C8J55DRAFT_378906</name>
</gene>
<dbReference type="EMBL" id="JANVFS010000036">
    <property type="protein sequence ID" value="KAJ4469110.1"/>
    <property type="molecule type" value="Genomic_DNA"/>
</dbReference>
<evidence type="ECO:0000313" key="3">
    <source>
        <dbReference type="Proteomes" id="UP001150238"/>
    </source>
</evidence>
<dbReference type="AlphaFoldDB" id="A0A9W8ZQS8"/>
<comment type="caution">
    <text evidence="1">The sequence shown here is derived from an EMBL/GenBank/DDBJ whole genome shotgun (WGS) entry which is preliminary data.</text>
</comment>
<proteinExistence type="predicted"/>
<evidence type="ECO:0000313" key="1">
    <source>
        <dbReference type="EMBL" id="KAJ4463258.1"/>
    </source>
</evidence>
<protein>
    <recommendedName>
        <fullName evidence="4">Tc1-like transposase DDE domain-containing protein</fullName>
    </recommendedName>
</protein>
<name>A0A9W8ZQS8_9AGAR</name>
<feature type="non-terminal residue" evidence="1">
    <location>
        <position position="54"/>
    </location>
</feature>
<sequence>FYDFISALLTCMQPFPAPNSVIVMDNARIHKNPCVLDLIASWYVFGTLIYINPY</sequence>
<dbReference type="Proteomes" id="UP001150238">
    <property type="component" value="Unassembled WGS sequence"/>
</dbReference>
<organism evidence="1 3">
    <name type="scientific">Lentinula lateritia</name>
    <dbReference type="NCBI Taxonomy" id="40482"/>
    <lineage>
        <taxon>Eukaryota</taxon>
        <taxon>Fungi</taxon>
        <taxon>Dikarya</taxon>
        <taxon>Basidiomycota</taxon>
        <taxon>Agaricomycotina</taxon>
        <taxon>Agaricomycetes</taxon>
        <taxon>Agaricomycetidae</taxon>
        <taxon>Agaricales</taxon>
        <taxon>Marasmiineae</taxon>
        <taxon>Omphalotaceae</taxon>
        <taxon>Lentinula</taxon>
    </lineage>
</organism>
<accession>A0A9W8ZQS8</accession>
<dbReference type="EMBL" id="JANVFS010000078">
    <property type="protein sequence ID" value="KAJ4463258.1"/>
    <property type="molecule type" value="Genomic_DNA"/>
</dbReference>
<evidence type="ECO:0008006" key="4">
    <source>
        <dbReference type="Google" id="ProtNLM"/>
    </source>
</evidence>